<dbReference type="GO" id="GO:0005737">
    <property type="term" value="C:cytoplasm"/>
    <property type="evidence" value="ECO:0007669"/>
    <property type="project" value="TreeGrafter"/>
</dbReference>
<dbReference type="AlphaFoldDB" id="A0A5E8CHS0"/>
<evidence type="ECO:0000256" key="1">
    <source>
        <dbReference type="ARBA" id="ARBA00001966"/>
    </source>
</evidence>
<reference evidence="14" key="1">
    <citation type="submission" date="2019-09" db="EMBL/GenBank/DDBJ databases">
        <authorList>
            <person name="Needham M D."/>
        </authorList>
    </citation>
    <scope>NUCLEOTIDE SEQUENCE</scope>
</reference>
<evidence type="ECO:0000256" key="11">
    <source>
        <dbReference type="ARBA" id="ARBA00044771"/>
    </source>
</evidence>
<dbReference type="SUPFAM" id="SSF55729">
    <property type="entry name" value="Acyl-CoA N-acyltransferases (Nat)"/>
    <property type="match status" value="1"/>
</dbReference>
<comment type="similarity">
    <text evidence="3">Belongs to the ELP3 family.</text>
</comment>
<dbReference type="SFLD" id="SFLDG01086">
    <property type="entry name" value="elongater_protein-like"/>
    <property type="match status" value="1"/>
</dbReference>
<protein>
    <recommendedName>
        <fullName evidence="11">tRNA carboxymethyluridine synthase</fullName>
        <ecNumber evidence="11">2.3.1.311</ecNumber>
    </recommendedName>
</protein>
<evidence type="ECO:0000256" key="3">
    <source>
        <dbReference type="ARBA" id="ARBA00005494"/>
    </source>
</evidence>
<evidence type="ECO:0000256" key="7">
    <source>
        <dbReference type="ARBA" id="ARBA00022723"/>
    </source>
</evidence>
<evidence type="ECO:0000259" key="13">
    <source>
        <dbReference type="SMART" id="SM00729"/>
    </source>
</evidence>
<feature type="domain" description="Elp3/MiaA/NifB-like radical SAM core" evidence="13">
    <location>
        <begin position="129"/>
        <end position="391"/>
    </location>
</feature>
<dbReference type="InterPro" id="IPR006638">
    <property type="entry name" value="Elp3/MiaA/NifB-like_rSAM"/>
</dbReference>
<dbReference type="InterPro" id="IPR007197">
    <property type="entry name" value="rSAM"/>
</dbReference>
<keyword evidence="8" id="KW-0694">RNA-binding</keyword>
<keyword evidence="10" id="KW-0411">Iron-sulfur</keyword>
<evidence type="ECO:0000256" key="9">
    <source>
        <dbReference type="ARBA" id="ARBA00023004"/>
    </source>
</evidence>
<dbReference type="PANTHER" id="PTHR11135:SF2">
    <property type="entry name" value="ELONGATOR COMPLEX PROTEIN 3"/>
    <property type="match status" value="1"/>
</dbReference>
<comment type="catalytic activity">
    <reaction evidence="12">
        <text>uridine(34) in tRNA + acetyl-CoA + S-adenosyl-L-methionine + H2O = 5-(carboxymethyl)uridine(34) in tRNA + 5'-deoxyadenosine + L-methionine + CoA + 2 H(+)</text>
        <dbReference type="Rhea" id="RHEA:61020"/>
        <dbReference type="Rhea" id="RHEA-COMP:10407"/>
        <dbReference type="Rhea" id="RHEA-COMP:11727"/>
        <dbReference type="ChEBI" id="CHEBI:15377"/>
        <dbReference type="ChEBI" id="CHEBI:15378"/>
        <dbReference type="ChEBI" id="CHEBI:17319"/>
        <dbReference type="ChEBI" id="CHEBI:57287"/>
        <dbReference type="ChEBI" id="CHEBI:57288"/>
        <dbReference type="ChEBI" id="CHEBI:57844"/>
        <dbReference type="ChEBI" id="CHEBI:59789"/>
        <dbReference type="ChEBI" id="CHEBI:65315"/>
        <dbReference type="ChEBI" id="CHEBI:74882"/>
        <dbReference type="EC" id="2.3.1.311"/>
    </reaction>
    <physiologicalReaction direction="left-to-right" evidence="12">
        <dbReference type="Rhea" id="RHEA:61021"/>
    </physiologicalReaction>
</comment>
<dbReference type="InterPro" id="IPR016181">
    <property type="entry name" value="Acyl_CoA_acyltransferase"/>
</dbReference>
<comment type="pathway">
    <text evidence="2">tRNA modification.</text>
</comment>
<dbReference type="InterPro" id="IPR039661">
    <property type="entry name" value="ELP3"/>
</dbReference>
<dbReference type="GO" id="GO:0000049">
    <property type="term" value="F:tRNA binding"/>
    <property type="evidence" value="ECO:0007669"/>
    <property type="project" value="UniProtKB-KW"/>
</dbReference>
<comment type="cofactor">
    <cofactor evidence="1">
        <name>[4Fe-4S] cluster</name>
        <dbReference type="ChEBI" id="CHEBI:49883"/>
    </cofactor>
</comment>
<dbReference type="SMART" id="SM00729">
    <property type="entry name" value="Elp3"/>
    <property type="match status" value="1"/>
</dbReference>
<accession>A0A5E8CHS0</accession>
<dbReference type="PANTHER" id="PTHR11135">
    <property type="entry name" value="HISTONE ACETYLTRANSFERASE-RELATED"/>
    <property type="match status" value="1"/>
</dbReference>
<keyword evidence="4" id="KW-0004">4Fe-4S</keyword>
<evidence type="ECO:0000256" key="10">
    <source>
        <dbReference type="ARBA" id="ARBA00023014"/>
    </source>
</evidence>
<dbReference type="Pfam" id="PF04055">
    <property type="entry name" value="Radical_SAM"/>
    <property type="match status" value="1"/>
</dbReference>
<dbReference type="InterPro" id="IPR032432">
    <property type="entry name" value="Radical_SAM_C"/>
</dbReference>
<gene>
    <name evidence="14" type="ORF">CPAV1605_321</name>
</gene>
<dbReference type="GO" id="GO:0106261">
    <property type="term" value="F:tRNA uridine(34) acetyltransferase activity"/>
    <property type="evidence" value="ECO:0007669"/>
    <property type="project" value="UniProtKB-EC"/>
</dbReference>
<keyword evidence="7" id="KW-0479">Metal-binding</keyword>
<dbReference type="Gene3D" id="3.40.630.30">
    <property type="match status" value="1"/>
</dbReference>
<dbReference type="GO" id="GO:0005634">
    <property type="term" value="C:nucleus"/>
    <property type="evidence" value="ECO:0007669"/>
    <property type="project" value="TreeGrafter"/>
</dbReference>
<dbReference type="Pfam" id="PF16199">
    <property type="entry name" value="Radical_SAM_C"/>
    <property type="match status" value="1"/>
</dbReference>
<dbReference type="InterPro" id="IPR058240">
    <property type="entry name" value="rSAM_sf"/>
</dbReference>
<keyword evidence="5" id="KW-0820">tRNA-binding</keyword>
<sequence>MCSIERKTCEVSKDIEDMGFNNKNEFQIPEISLEKYKSLVKDLIGANVINQKTYNSTLIQLRRKYHINPSKSQMLLVYNKYLSDILTIDPPLSKLMIKKAMRSASGINQITSTMAPEWTEETIDQFGNPVRTIKKFSCGFDCDFCPDERDENGKQTQPRSYLSREPAMLRASRVKFDAKEQFNTRAKTYLANGHKVDKVEFIALGGTFDCYDRKYSERFIAETYHAANVLYTDEVRNTKTLEEEIEINETSKCSIIGITLETRPDMINKKALLEYRRYNATRIQIGIQHLDDEILKINNRKCFIKDTKKAIRMLKGVGLKVVGHYMPDLPGSSPEQDEEMFMQAVSDGDIQLDDWKIYPTAVTPYTKIKEKYDAGEYIPYAENNINLLINLLVKIKPFVPRWVRIERLIRDIPSTYIEAGYDRPDLRNVIHDKMRAEGKKCECLRCMEVKNRVEYIPHAKPTVITYQDSHGKEYFISYQSCDCKICWSWIFFSIWACIYKFFTGTNLYWQGCKNYVANIGFCRLRHDVNPGLDIFPELKGCGLVRELHVYGNKVQVHNKTQKRSAQHSGFGRKMMNIAEDISQQNGYNKVAVIAGTGVRKYYERKCGYTKIKTYMIKSLINEIDMKWMFIRIITYILFKVMIDF</sequence>
<name>A0A5E8CHS0_9ZZZZ</name>
<keyword evidence="6" id="KW-0949">S-adenosyl-L-methionine</keyword>
<dbReference type="GO" id="GO:0002926">
    <property type="term" value="P:tRNA wobble base 5-methoxycarbonylmethyl-2-thiouridinylation"/>
    <property type="evidence" value="ECO:0007669"/>
    <property type="project" value="TreeGrafter"/>
</dbReference>
<dbReference type="GO" id="GO:0033588">
    <property type="term" value="C:elongator holoenzyme complex"/>
    <property type="evidence" value="ECO:0007669"/>
    <property type="project" value="TreeGrafter"/>
</dbReference>
<evidence type="ECO:0000256" key="4">
    <source>
        <dbReference type="ARBA" id="ARBA00022485"/>
    </source>
</evidence>
<evidence type="ECO:0000313" key="14">
    <source>
        <dbReference type="EMBL" id="VVU94596.1"/>
    </source>
</evidence>
<proteinExistence type="inferred from homology"/>
<dbReference type="GO" id="GO:0051539">
    <property type="term" value="F:4 iron, 4 sulfur cluster binding"/>
    <property type="evidence" value="ECO:0007669"/>
    <property type="project" value="UniProtKB-KW"/>
</dbReference>
<dbReference type="CDD" id="cd01335">
    <property type="entry name" value="Radical_SAM"/>
    <property type="match status" value="1"/>
</dbReference>
<evidence type="ECO:0000256" key="12">
    <source>
        <dbReference type="ARBA" id="ARBA00047372"/>
    </source>
</evidence>
<evidence type="ECO:0000256" key="6">
    <source>
        <dbReference type="ARBA" id="ARBA00022691"/>
    </source>
</evidence>
<evidence type="ECO:0000256" key="2">
    <source>
        <dbReference type="ARBA" id="ARBA00005217"/>
    </source>
</evidence>
<dbReference type="GO" id="GO:0046872">
    <property type="term" value="F:metal ion binding"/>
    <property type="evidence" value="ECO:0007669"/>
    <property type="project" value="UniProtKB-KW"/>
</dbReference>
<keyword evidence="9" id="KW-0408">Iron</keyword>
<evidence type="ECO:0000256" key="5">
    <source>
        <dbReference type="ARBA" id="ARBA00022555"/>
    </source>
</evidence>
<dbReference type="EMBL" id="CABVLZ010000001">
    <property type="protein sequence ID" value="VVU94596.1"/>
    <property type="molecule type" value="Genomic_DNA"/>
</dbReference>
<dbReference type="EC" id="2.3.1.311" evidence="11"/>
<dbReference type="SUPFAM" id="SSF102114">
    <property type="entry name" value="Radical SAM enzymes"/>
    <property type="match status" value="1"/>
</dbReference>
<evidence type="ECO:0000256" key="8">
    <source>
        <dbReference type="ARBA" id="ARBA00022884"/>
    </source>
</evidence>
<dbReference type="SFLD" id="SFLDS00029">
    <property type="entry name" value="Radical_SAM"/>
    <property type="match status" value="1"/>
</dbReference>
<organism evidence="14">
    <name type="scientific">seawater metagenome</name>
    <dbReference type="NCBI Taxonomy" id="1561972"/>
    <lineage>
        <taxon>unclassified sequences</taxon>
        <taxon>metagenomes</taxon>
        <taxon>ecological metagenomes</taxon>
    </lineage>
</organism>